<accession>G5A811</accession>
<feature type="region of interest" description="Disordered" evidence="1">
    <location>
        <begin position="1"/>
        <end position="29"/>
    </location>
</feature>
<dbReference type="Proteomes" id="UP000002640">
    <property type="component" value="Unassembled WGS sequence"/>
</dbReference>
<name>G5A811_PHYSP</name>
<proteinExistence type="predicted"/>
<organism evidence="2 3">
    <name type="scientific">Phytophthora sojae (strain P6497)</name>
    <name type="common">Soybean stem and root rot agent</name>
    <name type="synonym">Phytophthora megasperma f. sp. glycines</name>
    <dbReference type="NCBI Taxonomy" id="1094619"/>
    <lineage>
        <taxon>Eukaryota</taxon>
        <taxon>Sar</taxon>
        <taxon>Stramenopiles</taxon>
        <taxon>Oomycota</taxon>
        <taxon>Peronosporomycetes</taxon>
        <taxon>Peronosporales</taxon>
        <taxon>Peronosporaceae</taxon>
        <taxon>Phytophthora</taxon>
    </lineage>
</organism>
<dbReference type="AlphaFoldDB" id="G5A811"/>
<reference evidence="2 3" key="1">
    <citation type="journal article" date="2006" name="Science">
        <title>Phytophthora genome sequences uncover evolutionary origins and mechanisms of pathogenesis.</title>
        <authorList>
            <person name="Tyler B.M."/>
            <person name="Tripathy S."/>
            <person name="Zhang X."/>
            <person name="Dehal P."/>
            <person name="Jiang R.H."/>
            <person name="Aerts A."/>
            <person name="Arredondo F.D."/>
            <person name="Baxter L."/>
            <person name="Bensasson D."/>
            <person name="Beynon J.L."/>
            <person name="Chapman J."/>
            <person name="Damasceno C.M."/>
            <person name="Dorrance A.E."/>
            <person name="Dou D."/>
            <person name="Dickerman A.W."/>
            <person name="Dubchak I.L."/>
            <person name="Garbelotto M."/>
            <person name="Gijzen M."/>
            <person name="Gordon S.G."/>
            <person name="Govers F."/>
            <person name="Grunwald N.J."/>
            <person name="Huang W."/>
            <person name="Ivors K.L."/>
            <person name="Jones R.W."/>
            <person name="Kamoun S."/>
            <person name="Krampis K."/>
            <person name="Lamour K.H."/>
            <person name="Lee M.K."/>
            <person name="McDonald W.H."/>
            <person name="Medina M."/>
            <person name="Meijer H.J."/>
            <person name="Nordberg E.K."/>
            <person name="Maclean D.J."/>
            <person name="Ospina-Giraldo M.D."/>
            <person name="Morris P.F."/>
            <person name="Phuntumart V."/>
            <person name="Putnam N.H."/>
            <person name="Rash S."/>
            <person name="Rose J.K."/>
            <person name="Sakihama Y."/>
            <person name="Salamov A.A."/>
            <person name="Savidor A."/>
            <person name="Scheuring C.F."/>
            <person name="Smith B.M."/>
            <person name="Sobral B.W."/>
            <person name="Terry A."/>
            <person name="Torto-Alalibo T.A."/>
            <person name="Win J."/>
            <person name="Xu Z."/>
            <person name="Zhang H."/>
            <person name="Grigoriev I.V."/>
            <person name="Rokhsar D.S."/>
            <person name="Boore J.L."/>
        </authorList>
    </citation>
    <scope>NUCLEOTIDE SEQUENCE [LARGE SCALE GENOMIC DNA]</scope>
    <source>
        <strain evidence="2 3">P6497</strain>
    </source>
</reference>
<keyword evidence="3" id="KW-1185">Reference proteome</keyword>
<protein>
    <submittedName>
        <fullName evidence="2">Uncharacterized protein</fullName>
    </submittedName>
</protein>
<dbReference type="GeneID" id="20640708"/>
<evidence type="ECO:0000313" key="3">
    <source>
        <dbReference type="Proteomes" id="UP000002640"/>
    </source>
</evidence>
<sequence length="67" mass="7936">MKATTALKQKLETMEQASSSRRSEQRTEARLRADKLVAIKRRRQEKEDARERTQEMMLFIGTLLKKQ</sequence>
<dbReference type="EMBL" id="JH159161">
    <property type="protein sequence ID" value="EGZ08037.1"/>
    <property type="molecule type" value="Genomic_DNA"/>
</dbReference>
<dbReference type="KEGG" id="psoj:PHYSODRAFT_288792"/>
<dbReference type="InParanoid" id="G5A811"/>
<evidence type="ECO:0000256" key="1">
    <source>
        <dbReference type="SAM" id="MobiDB-lite"/>
    </source>
</evidence>
<evidence type="ECO:0000313" key="2">
    <source>
        <dbReference type="EMBL" id="EGZ08037.1"/>
    </source>
</evidence>
<gene>
    <name evidence="2" type="ORF">PHYSODRAFT_288792</name>
</gene>
<dbReference type="RefSeq" id="XP_009536209.1">
    <property type="nucleotide sequence ID" value="XM_009537914.1"/>
</dbReference>